<dbReference type="SUPFAM" id="SSF56601">
    <property type="entry name" value="beta-lactamase/transpeptidase-like"/>
    <property type="match status" value="1"/>
</dbReference>
<organism evidence="3 4">
    <name type="scientific">Sphingomonas agrestis</name>
    <dbReference type="NCBI Taxonomy" id="3080540"/>
    <lineage>
        <taxon>Bacteria</taxon>
        <taxon>Pseudomonadati</taxon>
        <taxon>Pseudomonadota</taxon>
        <taxon>Alphaproteobacteria</taxon>
        <taxon>Sphingomonadales</taxon>
        <taxon>Sphingomonadaceae</taxon>
        <taxon>Sphingomonas</taxon>
    </lineage>
</organism>
<dbReference type="PANTHER" id="PTHR46825:SF12">
    <property type="entry name" value="PENICILLIN-BINDING PROTEIN 4"/>
    <property type="match status" value="1"/>
</dbReference>
<dbReference type="InterPro" id="IPR050491">
    <property type="entry name" value="AmpC-like"/>
</dbReference>
<comment type="caution">
    <text evidence="3">The sequence shown here is derived from an EMBL/GenBank/DDBJ whole genome shotgun (WGS) entry which is preliminary data.</text>
</comment>
<dbReference type="EMBL" id="JAWJEJ010000001">
    <property type="protein sequence ID" value="MDV3455351.1"/>
    <property type="molecule type" value="Genomic_DNA"/>
</dbReference>
<dbReference type="RefSeq" id="WP_317224574.1">
    <property type="nucleotide sequence ID" value="NZ_JAWJEJ010000001.1"/>
</dbReference>
<evidence type="ECO:0000256" key="1">
    <source>
        <dbReference type="SAM" id="SignalP"/>
    </source>
</evidence>
<keyword evidence="3" id="KW-0378">Hydrolase</keyword>
<dbReference type="EC" id="3.1.1.103" evidence="3"/>
<dbReference type="Pfam" id="PF00144">
    <property type="entry name" value="Beta-lactamase"/>
    <property type="match status" value="1"/>
</dbReference>
<dbReference type="PANTHER" id="PTHR46825">
    <property type="entry name" value="D-ALANYL-D-ALANINE-CARBOXYPEPTIDASE/ENDOPEPTIDASE AMPH"/>
    <property type="match status" value="1"/>
</dbReference>
<keyword evidence="4" id="KW-1185">Reference proteome</keyword>
<reference evidence="3 4" key="1">
    <citation type="submission" date="2023-10" db="EMBL/GenBank/DDBJ databases">
        <title>Sphingomonas sp. HF-S4 16S ribosomal RNA gene Genome sequencing and assembly.</title>
        <authorList>
            <person name="Lee H."/>
        </authorList>
    </citation>
    <scope>NUCLEOTIDE SEQUENCE [LARGE SCALE GENOMIC DNA]</scope>
    <source>
        <strain evidence="3 4">HF-S4</strain>
    </source>
</reference>
<feature type="domain" description="Beta-lactamase-related" evidence="2">
    <location>
        <begin position="57"/>
        <end position="379"/>
    </location>
</feature>
<evidence type="ECO:0000313" key="4">
    <source>
        <dbReference type="Proteomes" id="UP001273531"/>
    </source>
</evidence>
<feature type="signal peptide" evidence="1">
    <location>
        <begin position="1"/>
        <end position="24"/>
    </location>
</feature>
<name>A0ABU3Y238_9SPHN</name>
<dbReference type="Gene3D" id="3.40.710.10">
    <property type="entry name" value="DD-peptidase/beta-lactamase superfamily"/>
    <property type="match status" value="1"/>
</dbReference>
<evidence type="ECO:0000259" key="2">
    <source>
        <dbReference type="Pfam" id="PF00144"/>
    </source>
</evidence>
<accession>A0ABU3Y238</accession>
<sequence>MRLPRVHLLAAGAFALGALGPVTAQVTPPSEPIPALDLGLRPSVTMPGEAPPRWSLAERMRHYKVPGVAIAIVRNGEVVLSTGYGLREAGTGERVDGDTLFSVGSISKVVTAATTLRLVAGGRLDLDRNVDDYLKRWKLPATSGMPRPGVSLRMLMSHTAGLGVHGFADYRPDEPMPTLVQVLEGAKPAKNEAVRFKHAPGSVNDYSGGGVTVEQLAIEDATGRPLADLARTEVFEPLGMARSTFESPLSAVRGNIAKAHDGNSAPTAGPRGWESFAEAGASGLWTSANDLGRFVAGLIQSYQGRSPYLPQALATAMMTEVSPSVFGLGPRLGGSGMGRHFFHMGANESYLAFMEGYPETGDGFVILTNGSNGVPLVAEIRNALADTIGLGAHPELRSAGLRMAPSPDFAGRYRLDAAVPIHLRRGIADSFEHETLQIEIDGTAVRLALPGQPSATPLVPVGPGQFAYLGLYTFTLDFRRDAWGIVQGITLSLPEANSVAYYVRE</sequence>
<dbReference type="GO" id="GO:0016787">
    <property type="term" value="F:hydrolase activity"/>
    <property type="evidence" value="ECO:0007669"/>
    <property type="project" value="UniProtKB-KW"/>
</dbReference>
<dbReference type="InterPro" id="IPR001466">
    <property type="entry name" value="Beta-lactam-related"/>
</dbReference>
<keyword evidence="1" id="KW-0732">Signal</keyword>
<protein>
    <submittedName>
        <fullName evidence="3">Serine hydrolase domain-containing protein</fullName>
        <ecNumber evidence="3">3.1.1.103</ecNumber>
    </submittedName>
</protein>
<proteinExistence type="predicted"/>
<gene>
    <name evidence="3" type="ORF">RZN05_00025</name>
</gene>
<dbReference type="Proteomes" id="UP001273531">
    <property type="component" value="Unassembled WGS sequence"/>
</dbReference>
<dbReference type="InterPro" id="IPR012338">
    <property type="entry name" value="Beta-lactam/transpept-like"/>
</dbReference>
<evidence type="ECO:0000313" key="3">
    <source>
        <dbReference type="EMBL" id="MDV3455351.1"/>
    </source>
</evidence>
<feature type="chain" id="PRO_5045529213" evidence="1">
    <location>
        <begin position="25"/>
        <end position="505"/>
    </location>
</feature>